<name>A0ABW5D0Q4_9BACT</name>
<protein>
    <recommendedName>
        <fullName evidence="3">KTSC domain-containing protein</fullName>
    </recommendedName>
</protein>
<dbReference type="RefSeq" id="WP_250430109.1">
    <property type="nucleotide sequence ID" value="NZ_JALPRR010000003.1"/>
</dbReference>
<dbReference type="EMBL" id="JBHUIM010000002">
    <property type="protein sequence ID" value="MFD2247173.1"/>
    <property type="molecule type" value="Genomic_DNA"/>
</dbReference>
<sequence length="80" mass="9045">MERDRSMPETNFITINLGSGDVRSVLMLDLNKLCYVTYKPETGSQTAKLVLDFGASQKMFEKAEAEQAYTELVKHLGNDR</sequence>
<gene>
    <name evidence="1" type="ORF">ACFSKP_12960</name>
</gene>
<organism evidence="1 2">
    <name type="scientific">Pontibacter ruber</name>
    <dbReference type="NCBI Taxonomy" id="1343895"/>
    <lineage>
        <taxon>Bacteria</taxon>
        <taxon>Pseudomonadati</taxon>
        <taxon>Bacteroidota</taxon>
        <taxon>Cytophagia</taxon>
        <taxon>Cytophagales</taxon>
        <taxon>Hymenobacteraceae</taxon>
        <taxon>Pontibacter</taxon>
    </lineage>
</organism>
<evidence type="ECO:0000313" key="2">
    <source>
        <dbReference type="Proteomes" id="UP001597374"/>
    </source>
</evidence>
<evidence type="ECO:0008006" key="3">
    <source>
        <dbReference type="Google" id="ProtNLM"/>
    </source>
</evidence>
<keyword evidence="2" id="KW-1185">Reference proteome</keyword>
<comment type="caution">
    <text evidence="1">The sequence shown here is derived from an EMBL/GenBank/DDBJ whole genome shotgun (WGS) entry which is preliminary data.</text>
</comment>
<dbReference type="Proteomes" id="UP001597374">
    <property type="component" value="Unassembled WGS sequence"/>
</dbReference>
<accession>A0ABW5D0Q4</accession>
<reference evidence="2" key="1">
    <citation type="journal article" date="2019" name="Int. J. Syst. Evol. Microbiol.">
        <title>The Global Catalogue of Microorganisms (GCM) 10K type strain sequencing project: providing services to taxonomists for standard genome sequencing and annotation.</title>
        <authorList>
            <consortium name="The Broad Institute Genomics Platform"/>
            <consortium name="The Broad Institute Genome Sequencing Center for Infectious Disease"/>
            <person name="Wu L."/>
            <person name="Ma J."/>
        </authorList>
    </citation>
    <scope>NUCLEOTIDE SEQUENCE [LARGE SCALE GENOMIC DNA]</scope>
    <source>
        <strain evidence="2">CGMCC 4.1782</strain>
    </source>
</reference>
<proteinExistence type="predicted"/>
<evidence type="ECO:0000313" key="1">
    <source>
        <dbReference type="EMBL" id="MFD2247173.1"/>
    </source>
</evidence>